<organism evidence="1 2">
    <name type="scientific">Xenorhabdus miraniensis</name>
    <dbReference type="NCBI Taxonomy" id="351674"/>
    <lineage>
        <taxon>Bacteria</taxon>
        <taxon>Pseudomonadati</taxon>
        <taxon>Pseudomonadota</taxon>
        <taxon>Gammaproteobacteria</taxon>
        <taxon>Enterobacterales</taxon>
        <taxon>Morganellaceae</taxon>
        <taxon>Xenorhabdus</taxon>
    </lineage>
</organism>
<name>A0A2D0JS71_9GAMM</name>
<evidence type="ECO:0000313" key="1">
    <source>
        <dbReference type="EMBL" id="PHM49187.1"/>
    </source>
</evidence>
<dbReference type="EMBL" id="NITZ01000006">
    <property type="protein sequence ID" value="PHM49187.1"/>
    <property type="molecule type" value="Genomic_DNA"/>
</dbReference>
<gene>
    <name evidence="1" type="ORF">Xmir_01543</name>
</gene>
<dbReference type="RefSeq" id="WP_099113820.1">
    <property type="nucleotide sequence ID" value="NZ_CAWNQI010000095.1"/>
</dbReference>
<protein>
    <submittedName>
        <fullName evidence="1">Uncharacterized protein</fullName>
    </submittedName>
</protein>
<keyword evidence="2" id="KW-1185">Reference proteome</keyword>
<comment type="caution">
    <text evidence="1">The sequence shown here is derived from an EMBL/GenBank/DDBJ whole genome shotgun (WGS) entry which is preliminary data.</text>
</comment>
<accession>A0A2D0JS71</accession>
<sequence length="149" mass="16680">MNIMFMNIMKKILSGVFILFTLSFFSAAYTQVYKIKPNANEKSPQLVEQGKKCTAKSSYRGYVVSVAIGYGGYNKGPKIKNYIAITVVDKNRENPEWYWSQYDANTDEGKSIQALALYAAASGQKTLAECETVGDHRNINSLWVGPDAW</sequence>
<proteinExistence type="predicted"/>
<evidence type="ECO:0000313" key="2">
    <source>
        <dbReference type="Proteomes" id="UP000221980"/>
    </source>
</evidence>
<dbReference type="AlphaFoldDB" id="A0A2D0JS71"/>
<reference evidence="1 2" key="1">
    <citation type="journal article" date="2017" name="Nat. Microbiol.">
        <title>Natural product diversity associated with the nematode symbionts Photorhabdus and Xenorhabdus.</title>
        <authorList>
            <person name="Tobias N.J."/>
            <person name="Wolff H."/>
            <person name="Djahanschiri B."/>
            <person name="Grundmann F."/>
            <person name="Kronenwerth M."/>
            <person name="Shi Y.M."/>
            <person name="Simonyi S."/>
            <person name="Grun P."/>
            <person name="Shapiro-Ilan D."/>
            <person name="Pidot S.J."/>
            <person name="Stinear T.P."/>
            <person name="Ebersberger I."/>
            <person name="Bode H.B."/>
        </authorList>
    </citation>
    <scope>NUCLEOTIDE SEQUENCE [LARGE SCALE GENOMIC DNA]</scope>
    <source>
        <strain evidence="1 2">DSM 17902</strain>
    </source>
</reference>
<dbReference type="OrthoDB" id="6443904at2"/>
<dbReference type="Proteomes" id="UP000221980">
    <property type="component" value="Unassembled WGS sequence"/>
</dbReference>